<accession>A0A0E3FMT9</accession>
<dbReference type="Proteomes" id="UP000033005">
    <property type="component" value="Segment"/>
</dbReference>
<evidence type="ECO:0000313" key="3">
    <source>
        <dbReference type="EMBL" id="AIX44978.1"/>
    </source>
</evidence>
<proteinExistence type="predicted"/>
<keyword evidence="5" id="KW-1185">Reference proteome</keyword>
<dbReference type="EMBL" id="KJ019156">
    <property type="protein sequence ID" value="AIX44978.1"/>
    <property type="molecule type" value="Genomic_DNA"/>
</dbReference>
<dbReference type="RefSeq" id="YP_009134561.1">
    <property type="nucleotide sequence ID" value="NC_026928.1"/>
</dbReference>
<reference evidence="4 5" key="1">
    <citation type="submission" date="2013-12" db="EMBL/GenBank/DDBJ databases">
        <title>Ecological redundancy of diverse viral populations within a natural community.</title>
        <authorList>
            <person name="Gregory A.C."/>
            <person name="LaButti K."/>
            <person name="Copeland A."/>
            <person name="Woyke T."/>
            <person name="Sullivan M.B."/>
        </authorList>
    </citation>
    <scope>NUCLEOTIDE SEQUENCE [LARGE SCALE GENOMIC DNA]</scope>
    <source>
        <strain evidence="3">Syn7803C2</strain>
        <strain evidence="1">Syn7803C85</strain>
        <strain evidence="2">Syn7803US33</strain>
    </source>
</reference>
<dbReference type="KEGG" id="vg:24172203"/>
<dbReference type="GeneID" id="24172203"/>
<evidence type="ECO:0000313" key="2">
    <source>
        <dbReference type="EMBL" id="AIX29739.1"/>
    </source>
</evidence>
<protein>
    <submittedName>
        <fullName evidence="2">Uncharacterized protein</fullName>
    </submittedName>
</protein>
<evidence type="ECO:0000313" key="6">
    <source>
        <dbReference type="Proteomes" id="UP000185284"/>
    </source>
</evidence>
<gene>
    <name evidence="3" type="ORF">Syn7803C2_59</name>
    <name evidence="1" type="ORF">Syn7803C85_60</name>
    <name evidence="2" type="ORF">Syn7803US33_58</name>
</gene>
<evidence type="ECO:0000313" key="4">
    <source>
        <dbReference type="Proteomes" id="UP000033005"/>
    </source>
</evidence>
<dbReference type="OrthoDB" id="39561at10239"/>
<name>A0A0E3FMT9_9CAUD</name>
<evidence type="ECO:0000313" key="5">
    <source>
        <dbReference type="Proteomes" id="UP000185283"/>
    </source>
</evidence>
<dbReference type="Proteomes" id="UP000185284">
    <property type="component" value="Segment"/>
</dbReference>
<dbReference type="Proteomes" id="UP000185283">
    <property type="component" value="Segment"/>
</dbReference>
<sequence>MDDYTITDEMRDLIVQYMTACNEQRYADSEQLLEQIKAQGQTDYDNDPRSNT</sequence>
<evidence type="ECO:0000313" key="1">
    <source>
        <dbReference type="EMBL" id="AIX20523.1"/>
    </source>
</evidence>
<organism evidence="2 6">
    <name type="scientific">Synechococcus phage ACG-2014e</name>
    <dbReference type="NCBI Taxonomy" id="1493510"/>
    <lineage>
        <taxon>Viruses</taxon>
        <taxon>Duplodnaviria</taxon>
        <taxon>Heunggongvirae</taxon>
        <taxon>Uroviricota</taxon>
        <taxon>Caudoviricetes</taxon>
        <taxon>Pantevenvirales</taxon>
        <taxon>Kyanoviridae</taxon>
        <taxon>Chalconvirus</taxon>
        <taxon>Chalconvirus acg2014e</taxon>
    </lineage>
</organism>
<dbReference type="EMBL" id="KJ019094">
    <property type="protein sequence ID" value="AIX29739.1"/>
    <property type="molecule type" value="Genomic_DNA"/>
</dbReference>
<dbReference type="EMBL" id="KJ019054">
    <property type="protein sequence ID" value="AIX20523.1"/>
    <property type="molecule type" value="Genomic_DNA"/>
</dbReference>